<reference evidence="9 10" key="1">
    <citation type="submission" date="2014-04" db="EMBL/GenBank/DDBJ databases">
        <authorList>
            <consortium name="DOE Joint Genome Institute"/>
            <person name="Kuo A."/>
            <person name="Martino E."/>
            <person name="Perotto S."/>
            <person name="Kohler A."/>
            <person name="Nagy L.G."/>
            <person name="Floudas D."/>
            <person name="Copeland A."/>
            <person name="Barry K.W."/>
            <person name="Cichocki N."/>
            <person name="Veneault-Fourrey C."/>
            <person name="LaButti K."/>
            <person name="Lindquist E.A."/>
            <person name="Lipzen A."/>
            <person name="Lundell T."/>
            <person name="Morin E."/>
            <person name="Murat C."/>
            <person name="Sun H."/>
            <person name="Tunlid A."/>
            <person name="Henrissat B."/>
            <person name="Grigoriev I.V."/>
            <person name="Hibbett D.S."/>
            <person name="Martin F."/>
            <person name="Nordberg H.P."/>
            <person name="Cantor M.N."/>
            <person name="Hua S.X."/>
        </authorList>
    </citation>
    <scope>NUCLEOTIDE SEQUENCE [LARGE SCALE GENOMIC DNA]</scope>
    <source>
        <strain evidence="9 10">Zn</strain>
    </source>
</reference>
<feature type="compositionally biased region" description="Low complexity" evidence="6">
    <location>
        <begin position="278"/>
        <end position="287"/>
    </location>
</feature>
<feature type="transmembrane region" description="Helical" evidence="7">
    <location>
        <begin position="173"/>
        <end position="195"/>
    </location>
</feature>
<dbReference type="OrthoDB" id="3936451at2759"/>
<evidence type="ECO:0000256" key="3">
    <source>
        <dbReference type="ARBA" id="ARBA00022989"/>
    </source>
</evidence>
<comment type="similarity">
    <text evidence="5">Belongs to the SAT4 family.</text>
</comment>
<organism evidence="9 10">
    <name type="scientific">Oidiodendron maius (strain Zn)</name>
    <dbReference type="NCBI Taxonomy" id="913774"/>
    <lineage>
        <taxon>Eukaryota</taxon>
        <taxon>Fungi</taxon>
        <taxon>Dikarya</taxon>
        <taxon>Ascomycota</taxon>
        <taxon>Pezizomycotina</taxon>
        <taxon>Leotiomycetes</taxon>
        <taxon>Leotiomycetes incertae sedis</taxon>
        <taxon>Myxotrichaceae</taxon>
        <taxon>Oidiodendron</taxon>
    </lineage>
</organism>
<feature type="region of interest" description="Disordered" evidence="6">
    <location>
        <begin position="276"/>
        <end position="295"/>
    </location>
</feature>
<feature type="domain" description="Rhodopsin" evidence="8">
    <location>
        <begin position="27"/>
        <end position="269"/>
    </location>
</feature>
<feature type="transmembrane region" description="Helical" evidence="7">
    <location>
        <begin position="119"/>
        <end position="142"/>
    </location>
</feature>
<evidence type="ECO:0000256" key="7">
    <source>
        <dbReference type="SAM" id="Phobius"/>
    </source>
</evidence>
<dbReference type="Pfam" id="PF20684">
    <property type="entry name" value="Fung_rhodopsin"/>
    <property type="match status" value="1"/>
</dbReference>
<evidence type="ECO:0000256" key="1">
    <source>
        <dbReference type="ARBA" id="ARBA00004141"/>
    </source>
</evidence>
<dbReference type="InParanoid" id="A0A0C3HKF7"/>
<protein>
    <recommendedName>
        <fullName evidence="8">Rhodopsin domain-containing protein</fullName>
    </recommendedName>
</protein>
<feature type="region of interest" description="Disordered" evidence="6">
    <location>
        <begin position="334"/>
        <end position="364"/>
    </location>
</feature>
<sequence length="364" mass="40556">MTIQDYGPQVEAVGILFLILAWISVSLRCYVRFFMTHFFGIDDWLAIITLVAFSLLCFFVIIGARSGTGRLDADLTQDEIVISMRWWYGGEISYVLTTCLLKIYIGAFLKQICILRSQILVIWAVIITFSTLSTYYLFLMAFQCHPVSYFWERYGVGAVGTCVSTAIIVDSSYVHSVFNAVSDWTLATLPIFLVWNLRMSTRTKISVAVLLSMGAIGSLATVIRIQYIHELNNTKEFLYHNALVSIWSTVEPGMGIAASSLACTKPLFRDCFSKSRHSTSNATNTSNWTQALGRRPCSTNNPCTEELGLHEHAAKSIRVETVIDIHSAQDSSDIEAGIGRRSEGSEITTLPVGTDNDNRKDFDG</sequence>
<keyword evidence="4 7" id="KW-0472">Membrane</keyword>
<feature type="transmembrane region" description="Helical" evidence="7">
    <location>
        <begin position="86"/>
        <end position="107"/>
    </location>
</feature>
<dbReference type="InterPro" id="IPR049326">
    <property type="entry name" value="Rhodopsin_dom_fungi"/>
</dbReference>
<comment type="subcellular location">
    <subcellularLocation>
        <location evidence="1">Membrane</location>
        <topology evidence="1">Multi-pass membrane protein</topology>
    </subcellularLocation>
</comment>
<feature type="transmembrane region" description="Helical" evidence="7">
    <location>
        <begin position="207"/>
        <end position="227"/>
    </location>
</feature>
<keyword evidence="2 7" id="KW-0812">Transmembrane</keyword>
<evidence type="ECO:0000259" key="8">
    <source>
        <dbReference type="Pfam" id="PF20684"/>
    </source>
</evidence>
<accession>A0A0C3HKF7</accession>
<dbReference type="Proteomes" id="UP000054321">
    <property type="component" value="Unassembled WGS sequence"/>
</dbReference>
<name>A0A0C3HKF7_OIDMZ</name>
<evidence type="ECO:0000256" key="5">
    <source>
        <dbReference type="ARBA" id="ARBA00038359"/>
    </source>
</evidence>
<evidence type="ECO:0000256" key="4">
    <source>
        <dbReference type="ARBA" id="ARBA00023136"/>
    </source>
</evidence>
<gene>
    <name evidence="9" type="ORF">OIDMADRAFT_52650</name>
</gene>
<reference evidence="10" key="2">
    <citation type="submission" date="2015-01" db="EMBL/GenBank/DDBJ databases">
        <title>Evolutionary Origins and Diversification of the Mycorrhizal Mutualists.</title>
        <authorList>
            <consortium name="DOE Joint Genome Institute"/>
            <consortium name="Mycorrhizal Genomics Consortium"/>
            <person name="Kohler A."/>
            <person name="Kuo A."/>
            <person name="Nagy L.G."/>
            <person name="Floudas D."/>
            <person name="Copeland A."/>
            <person name="Barry K.W."/>
            <person name="Cichocki N."/>
            <person name="Veneault-Fourrey C."/>
            <person name="LaButti K."/>
            <person name="Lindquist E.A."/>
            <person name="Lipzen A."/>
            <person name="Lundell T."/>
            <person name="Morin E."/>
            <person name="Murat C."/>
            <person name="Riley R."/>
            <person name="Ohm R."/>
            <person name="Sun H."/>
            <person name="Tunlid A."/>
            <person name="Henrissat B."/>
            <person name="Grigoriev I.V."/>
            <person name="Hibbett D.S."/>
            <person name="Martin F."/>
        </authorList>
    </citation>
    <scope>NUCLEOTIDE SEQUENCE [LARGE SCALE GENOMIC DNA]</scope>
    <source>
        <strain evidence="10">Zn</strain>
    </source>
</reference>
<evidence type="ECO:0000313" key="9">
    <source>
        <dbReference type="EMBL" id="KIN02822.1"/>
    </source>
</evidence>
<dbReference type="HOGENOM" id="CLU_028200_3_4_1"/>
<evidence type="ECO:0000256" key="6">
    <source>
        <dbReference type="SAM" id="MobiDB-lite"/>
    </source>
</evidence>
<feature type="transmembrane region" description="Helical" evidence="7">
    <location>
        <begin position="12"/>
        <end position="31"/>
    </location>
</feature>
<proteinExistence type="inferred from homology"/>
<dbReference type="AlphaFoldDB" id="A0A0C3HKF7"/>
<dbReference type="PANTHER" id="PTHR33048">
    <property type="entry name" value="PTH11-LIKE INTEGRAL MEMBRANE PROTEIN (AFU_ORTHOLOGUE AFUA_5G11245)"/>
    <property type="match status" value="1"/>
</dbReference>
<dbReference type="GO" id="GO:0016020">
    <property type="term" value="C:membrane"/>
    <property type="evidence" value="ECO:0007669"/>
    <property type="project" value="UniProtKB-SubCell"/>
</dbReference>
<dbReference type="InterPro" id="IPR052337">
    <property type="entry name" value="SAT4-like"/>
</dbReference>
<dbReference type="EMBL" id="KN832874">
    <property type="protein sequence ID" value="KIN02822.1"/>
    <property type="molecule type" value="Genomic_DNA"/>
</dbReference>
<keyword evidence="10" id="KW-1185">Reference proteome</keyword>
<evidence type="ECO:0000313" key="10">
    <source>
        <dbReference type="Proteomes" id="UP000054321"/>
    </source>
</evidence>
<dbReference type="PANTHER" id="PTHR33048:SF96">
    <property type="entry name" value="INTEGRAL MEMBRANE PROTEIN"/>
    <property type="match status" value="1"/>
</dbReference>
<evidence type="ECO:0000256" key="2">
    <source>
        <dbReference type="ARBA" id="ARBA00022692"/>
    </source>
</evidence>
<feature type="transmembrane region" description="Helical" evidence="7">
    <location>
        <begin position="43"/>
        <end position="66"/>
    </location>
</feature>
<keyword evidence="3 7" id="KW-1133">Transmembrane helix</keyword>